<dbReference type="AlphaFoldDB" id="A0A0F9F4W7"/>
<dbReference type="EMBL" id="LAZR01022600">
    <property type="protein sequence ID" value="KKL81308.1"/>
    <property type="molecule type" value="Genomic_DNA"/>
</dbReference>
<comment type="caution">
    <text evidence="1">The sequence shown here is derived from an EMBL/GenBank/DDBJ whole genome shotgun (WGS) entry which is preliminary data.</text>
</comment>
<evidence type="ECO:0000313" key="1">
    <source>
        <dbReference type="EMBL" id="KKL81308.1"/>
    </source>
</evidence>
<sequence length="45" mass="4526">CLECGQETSNKSGYCSECVKPVPPKGIEVIDGGKMPTGTSSPGPG</sequence>
<gene>
    <name evidence="1" type="ORF">LCGC14_1996110</name>
</gene>
<accession>A0A0F9F4W7</accession>
<proteinExistence type="predicted"/>
<protein>
    <submittedName>
        <fullName evidence="1">Uncharacterized protein</fullName>
    </submittedName>
</protein>
<name>A0A0F9F4W7_9ZZZZ</name>
<reference evidence="1" key="1">
    <citation type="journal article" date="2015" name="Nature">
        <title>Complex archaea that bridge the gap between prokaryotes and eukaryotes.</title>
        <authorList>
            <person name="Spang A."/>
            <person name="Saw J.H."/>
            <person name="Jorgensen S.L."/>
            <person name="Zaremba-Niedzwiedzka K."/>
            <person name="Martijn J."/>
            <person name="Lind A.E."/>
            <person name="van Eijk R."/>
            <person name="Schleper C."/>
            <person name="Guy L."/>
            <person name="Ettema T.J."/>
        </authorList>
    </citation>
    <scope>NUCLEOTIDE SEQUENCE</scope>
</reference>
<organism evidence="1">
    <name type="scientific">marine sediment metagenome</name>
    <dbReference type="NCBI Taxonomy" id="412755"/>
    <lineage>
        <taxon>unclassified sequences</taxon>
        <taxon>metagenomes</taxon>
        <taxon>ecological metagenomes</taxon>
    </lineage>
</organism>
<feature type="non-terminal residue" evidence="1">
    <location>
        <position position="1"/>
    </location>
</feature>